<organism evidence="2 3">
    <name type="scientific">Deinandra increscens subsp. villosa</name>
    <dbReference type="NCBI Taxonomy" id="3103831"/>
    <lineage>
        <taxon>Eukaryota</taxon>
        <taxon>Viridiplantae</taxon>
        <taxon>Streptophyta</taxon>
        <taxon>Embryophyta</taxon>
        <taxon>Tracheophyta</taxon>
        <taxon>Spermatophyta</taxon>
        <taxon>Magnoliopsida</taxon>
        <taxon>eudicotyledons</taxon>
        <taxon>Gunneridae</taxon>
        <taxon>Pentapetalae</taxon>
        <taxon>asterids</taxon>
        <taxon>campanulids</taxon>
        <taxon>Asterales</taxon>
        <taxon>Asteraceae</taxon>
        <taxon>Asteroideae</taxon>
        <taxon>Heliantheae alliance</taxon>
        <taxon>Madieae</taxon>
        <taxon>Madiinae</taxon>
        <taxon>Deinandra</taxon>
    </lineage>
</organism>
<accession>A0AAP0H3C3</accession>
<comment type="caution">
    <text evidence="2">The sequence shown here is derived from an EMBL/GenBank/DDBJ whole genome shotgun (WGS) entry which is preliminary data.</text>
</comment>
<dbReference type="Proteomes" id="UP001408789">
    <property type="component" value="Unassembled WGS sequence"/>
</dbReference>
<reference evidence="2 3" key="1">
    <citation type="submission" date="2024-04" db="EMBL/GenBank/DDBJ databases">
        <title>The reference genome of an endangered Asteraceae, Deinandra increscens subsp. villosa, native to the Central Coast of California.</title>
        <authorList>
            <person name="Guilliams M."/>
            <person name="Hasenstab-Lehman K."/>
            <person name="Meyer R."/>
            <person name="Mcevoy S."/>
        </authorList>
    </citation>
    <scope>NUCLEOTIDE SEQUENCE [LARGE SCALE GENOMIC DNA]</scope>
    <source>
        <tissue evidence="2">Leaf</tissue>
    </source>
</reference>
<name>A0AAP0H3C3_9ASTR</name>
<dbReference type="EMBL" id="JBCNJP010000012">
    <property type="protein sequence ID" value="KAK9070197.1"/>
    <property type="molecule type" value="Genomic_DNA"/>
</dbReference>
<feature type="region of interest" description="Disordered" evidence="1">
    <location>
        <begin position="63"/>
        <end position="117"/>
    </location>
</feature>
<keyword evidence="3" id="KW-1185">Reference proteome</keyword>
<evidence type="ECO:0000256" key="1">
    <source>
        <dbReference type="SAM" id="MobiDB-lite"/>
    </source>
</evidence>
<feature type="compositionally biased region" description="Basic residues" evidence="1">
    <location>
        <begin position="70"/>
        <end position="79"/>
    </location>
</feature>
<evidence type="ECO:0000313" key="2">
    <source>
        <dbReference type="EMBL" id="KAK9070197.1"/>
    </source>
</evidence>
<evidence type="ECO:0000313" key="3">
    <source>
        <dbReference type="Proteomes" id="UP001408789"/>
    </source>
</evidence>
<dbReference type="PANTHER" id="PTHR37701:SF10">
    <property type="entry name" value="ZINC FINGER, C2H2-LIKE, DNA-BINDING DOMAIN PROTEIN-RELATED"/>
    <property type="match status" value="1"/>
</dbReference>
<protein>
    <submittedName>
        <fullName evidence="2">Uncharacterized protein</fullName>
    </submittedName>
</protein>
<sequence length="222" mass="25520">MVIPMTTNNPPLFSGGDHGSKSALDFNSFVRLDMKTLSQSYLFSLSRFSSYAFDPKYDVTPNIDSGHRSAPPHHHHHHHTQENFRLFSPAWTSPSQFRLRRRHTGDEKGSGRGKRTLAIPAPSQSAWMTRTLANLGRGSGRGKRRTRTTNSSVWGLTEGMEREDEFLGFLYGLEGRWGSSRKRRKYVDAAVFVKALPVNWKLLLSLRPRVRRPSLYYRRFVR</sequence>
<dbReference type="AlphaFoldDB" id="A0AAP0H3C3"/>
<proteinExistence type="predicted"/>
<gene>
    <name evidence="2" type="ORF">SSX86_010597</name>
</gene>
<dbReference type="PANTHER" id="PTHR37701">
    <property type="entry name" value="METHYL-CPG-BINDING DOMAIN-CONTAINING PROTEIN 8"/>
    <property type="match status" value="1"/>
</dbReference>
<dbReference type="InterPro" id="IPR037472">
    <property type="entry name" value="MBD8"/>
</dbReference>